<organism evidence="1 2">
    <name type="scientific">Eiseniibacteriota bacterium</name>
    <dbReference type="NCBI Taxonomy" id="2212470"/>
    <lineage>
        <taxon>Bacteria</taxon>
        <taxon>Candidatus Eiseniibacteriota</taxon>
    </lineage>
</organism>
<dbReference type="AlphaFoldDB" id="A0A948RXW6"/>
<comment type="caution">
    <text evidence="1">The sequence shown here is derived from an EMBL/GenBank/DDBJ whole genome shotgun (WGS) entry which is preliminary data.</text>
</comment>
<reference evidence="1" key="1">
    <citation type="submission" date="2021-05" db="EMBL/GenBank/DDBJ databases">
        <title>Energy efficiency and biological interactions define the core microbiome of deep oligotrophic groundwater.</title>
        <authorList>
            <person name="Mehrshad M."/>
            <person name="Lopez-Fernandez M."/>
            <person name="Bell E."/>
            <person name="Bernier-Latmani R."/>
            <person name="Bertilsson S."/>
            <person name="Dopson M."/>
        </authorList>
    </citation>
    <scope>NUCLEOTIDE SEQUENCE</scope>
    <source>
        <strain evidence="1">Modern_marine.mb.64</strain>
    </source>
</reference>
<evidence type="ECO:0000313" key="2">
    <source>
        <dbReference type="Proteomes" id="UP000777784"/>
    </source>
</evidence>
<name>A0A948RXW6_UNCEI</name>
<sequence length="178" mass="20471">MPEWRNKSLIDFESSFLHDLACFLDSKLDQLDSESNKAEDPDAEGVYDRAEYIVGLGFAACQQYMTTKISYSRLNKKEALDCGPFRNSDIPIAAIVNNVANLWKHSAEWSKGEEERRARKLLLYLGVDHEYPDDMDICSHIATTVLHHLLSPLPNRFQMLIPSLMEWRNQILNSIKEP</sequence>
<evidence type="ECO:0000313" key="1">
    <source>
        <dbReference type="EMBL" id="MBU2691981.1"/>
    </source>
</evidence>
<gene>
    <name evidence="1" type="ORF">KJ970_13760</name>
</gene>
<dbReference type="EMBL" id="JAHJDP010000079">
    <property type="protein sequence ID" value="MBU2691981.1"/>
    <property type="molecule type" value="Genomic_DNA"/>
</dbReference>
<proteinExistence type="predicted"/>
<protein>
    <submittedName>
        <fullName evidence="1">Uncharacterized protein</fullName>
    </submittedName>
</protein>
<dbReference type="Proteomes" id="UP000777784">
    <property type="component" value="Unassembled WGS sequence"/>
</dbReference>
<accession>A0A948RXW6</accession>